<name>A0ABZ2YQX6_9BACT</name>
<evidence type="ECO:0000256" key="1">
    <source>
        <dbReference type="SAM" id="SignalP"/>
    </source>
</evidence>
<feature type="chain" id="PRO_5046803186" evidence="1">
    <location>
        <begin position="19"/>
        <end position="656"/>
    </location>
</feature>
<proteinExistence type="predicted"/>
<accession>A0ABZ2YQX6</accession>
<evidence type="ECO:0000313" key="2">
    <source>
        <dbReference type="EMBL" id="WZN42201.1"/>
    </source>
</evidence>
<dbReference type="Proteomes" id="UP001485459">
    <property type="component" value="Chromosome"/>
</dbReference>
<protein>
    <submittedName>
        <fullName evidence="2">STN and carboxypeptidase regulatory-like domain-containing protein</fullName>
    </submittedName>
</protein>
<keyword evidence="1" id="KW-0732">Signal</keyword>
<keyword evidence="3" id="KW-1185">Reference proteome</keyword>
<reference evidence="3" key="1">
    <citation type="submission" date="2024-03" db="EMBL/GenBank/DDBJ databases">
        <title>Chitinophaga horti sp. nov., isolated from garden soil.</title>
        <authorList>
            <person name="Lee D.S."/>
            <person name="Han D.M."/>
            <person name="Baek J.H."/>
            <person name="Choi D.G."/>
            <person name="Jeon J.H."/>
            <person name="Jeon C.O."/>
        </authorList>
    </citation>
    <scope>NUCLEOTIDE SEQUENCE [LARGE SCALE GENOMIC DNA]</scope>
    <source>
        <strain evidence="3">GPA1</strain>
    </source>
</reference>
<dbReference type="RefSeq" id="WP_341837037.1">
    <property type="nucleotide sequence ID" value="NZ_CP149822.1"/>
</dbReference>
<sequence length="656" mass="71026">MLRNCLILLLLWPAGLMAQHQLQQSVTVRAANQPVDSVLSQITRQSGLSFSYAGRPFRGDSLVNMNVSRKPIRQVLDQLFQGRVRYSVVDGHIILNAADGNRERYYTISGYVRDKYNGQMIVNASIYERTDLMSAFTNTDGYFHLRLKDKGKLPSVEITVSKEFYVDTALYVIPGHDREISIAIAPAMPVQLREFTVSDKVDKTWLGTKLLSENLRRQTRNIGKFFAEKPVQSSIVPSLGSHGKMAGQVTNKFSLNLVGGYSAGLDGVEIAGGYNINKKDAQYAQVAGIFNLVGGTVRGVQVAGIFNRNMEMVEGVQIGGISNVADGKLVGAQVSGIFNRAIDSVKGIQIAGLHNRTLGDVDGAQISGLINHSGGHLLGMQVSGLVNRVRGNAHGAQITGLINYASEMQGVQVAGLVNHAAGTLFIGGKNTMAREQEPSGIAPGMQISGFANFHRGNGHGLQLTGFWNHARDTMRGLQLSGFGNSAGYNRGIQFGLVNVADSSDGIAIGLVTIVKKKGYYRLEAFASDFAPANIQFKSGRKGFYSILSGGLVDGMHYIGLGFGGEWGLKGRLSMNTDVSQLNLFDKNWKSMAQAWRISPSLRFMLVKGVSVFGGPSFTFADDNNVLTDKPWKGYPGFSSDNGRSGWLGWQAGISFF</sequence>
<organism evidence="2 3">
    <name type="scientific">Chitinophaga pollutisoli</name>
    <dbReference type="NCBI Taxonomy" id="3133966"/>
    <lineage>
        <taxon>Bacteria</taxon>
        <taxon>Pseudomonadati</taxon>
        <taxon>Bacteroidota</taxon>
        <taxon>Chitinophagia</taxon>
        <taxon>Chitinophagales</taxon>
        <taxon>Chitinophagaceae</taxon>
        <taxon>Chitinophaga</taxon>
    </lineage>
</organism>
<dbReference type="EMBL" id="CP149822">
    <property type="protein sequence ID" value="WZN42201.1"/>
    <property type="molecule type" value="Genomic_DNA"/>
</dbReference>
<dbReference type="InterPro" id="IPR008969">
    <property type="entry name" value="CarboxyPept-like_regulatory"/>
</dbReference>
<evidence type="ECO:0000313" key="3">
    <source>
        <dbReference type="Proteomes" id="UP001485459"/>
    </source>
</evidence>
<dbReference type="SUPFAM" id="SSF49464">
    <property type="entry name" value="Carboxypeptidase regulatory domain-like"/>
    <property type="match status" value="1"/>
</dbReference>
<feature type="signal peptide" evidence="1">
    <location>
        <begin position="1"/>
        <end position="18"/>
    </location>
</feature>
<gene>
    <name evidence="2" type="ORF">WJU16_04010</name>
</gene>